<feature type="chain" id="PRO_5044718471" description="Periplasmic nitrate reductase, electron transfer subunit" evidence="13">
    <location>
        <begin position="26"/>
        <end position="210"/>
    </location>
</feature>
<reference evidence="14 16" key="2">
    <citation type="submission" date="2018-07" db="EMBL/GenBank/DDBJ databases">
        <title>Complete genome of the Arcobacter bivalviorum type strain LMG 26154.</title>
        <authorList>
            <person name="Miller W.G."/>
            <person name="Yee E."/>
            <person name="Bono J.L."/>
        </authorList>
    </citation>
    <scope>NUCLEOTIDE SEQUENCE [LARGE SCALE GENOMIC DNA]</scope>
    <source>
        <strain evidence="14 16">LMG 26154</strain>
    </source>
</reference>
<dbReference type="SUPFAM" id="SSF48695">
    <property type="entry name" value="Multiheme cytochromes"/>
    <property type="match status" value="1"/>
</dbReference>
<dbReference type="PANTHER" id="PTHR38604">
    <property type="entry name" value="PERIPLASMIC NITRATE REDUCTASE, ELECTRON TRANSFER SUBUNIT"/>
    <property type="match status" value="1"/>
</dbReference>
<evidence type="ECO:0000256" key="10">
    <source>
        <dbReference type="ARBA" id="ARBA00023004"/>
    </source>
</evidence>
<comment type="similarity">
    <text evidence="2">Belongs to the NapB family.</text>
</comment>
<feature type="region of interest" description="Disordered" evidence="12">
    <location>
        <begin position="181"/>
        <end position="210"/>
    </location>
</feature>
<dbReference type="PANTHER" id="PTHR38604:SF1">
    <property type="entry name" value="PERIPLASMIC NITRATE REDUCTASE, ELECTRON TRANSFER SUBUNIT"/>
    <property type="match status" value="1"/>
</dbReference>
<evidence type="ECO:0000256" key="1">
    <source>
        <dbReference type="ARBA" id="ARBA00004418"/>
    </source>
</evidence>
<evidence type="ECO:0000313" key="16">
    <source>
        <dbReference type="Proteomes" id="UP000253850"/>
    </source>
</evidence>
<protein>
    <recommendedName>
        <fullName evidence="3">Periplasmic nitrate reductase, electron transfer subunit</fullName>
    </recommendedName>
    <alternativeName>
        <fullName evidence="11">Diheme cytochrome c NapB</fullName>
    </alternativeName>
</protein>
<evidence type="ECO:0000256" key="5">
    <source>
        <dbReference type="ARBA" id="ARBA00022617"/>
    </source>
</evidence>
<name>A0AAX2A8I2_9BACT</name>
<sequence length="210" mass="22977">MKLITKISIGLATSSFLIFVGCSTAQPTISEESLGLRKVDLYSEDKVTPDETKYSKAAPSTSKTIARAFQDAPPMIPHDVEGMLPITVNNNQCISCHTPGVAESFGTLPYPKSHMINFRPDTSLTKNGDIVKNGKIVENTSSEKLEYVTINEMHQLSNSRFNCSQCHAPQSEMKEIVGNTFTPDYTSEDGSKKSSWTGTSLTEGLDTLME</sequence>
<evidence type="ECO:0000313" key="14">
    <source>
        <dbReference type="EMBL" id="AXH13586.1"/>
    </source>
</evidence>
<evidence type="ECO:0000256" key="13">
    <source>
        <dbReference type="SAM" id="SignalP"/>
    </source>
</evidence>
<dbReference type="GO" id="GO:0042597">
    <property type="term" value="C:periplasmic space"/>
    <property type="evidence" value="ECO:0007669"/>
    <property type="project" value="UniProtKB-SubCell"/>
</dbReference>
<comment type="subcellular location">
    <subcellularLocation>
        <location evidence="1">Periplasm</location>
    </subcellularLocation>
</comment>
<feature type="signal peptide" evidence="13">
    <location>
        <begin position="1"/>
        <end position="25"/>
    </location>
</feature>
<evidence type="ECO:0000256" key="6">
    <source>
        <dbReference type="ARBA" id="ARBA00022723"/>
    </source>
</evidence>
<feature type="compositionally biased region" description="Polar residues" evidence="12">
    <location>
        <begin position="193"/>
        <end position="202"/>
    </location>
</feature>
<evidence type="ECO:0000256" key="2">
    <source>
        <dbReference type="ARBA" id="ARBA00007368"/>
    </source>
</evidence>
<accession>A0AAX2A8I2</accession>
<dbReference type="PROSITE" id="PS51257">
    <property type="entry name" value="PROKAR_LIPOPROTEIN"/>
    <property type="match status" value="1"/>
</dbReference>
<evidence type="ECO:0000313" key="17">
    <source>
        <dbReference type="Proteomes" id="UP000289193"/>
    </source>
</evidence>
<keyword evidence="5" id="KW-0349">Heme</keyword>
<keyword evidence="17" id="KW-1185">Reference proteome</keyword>
<dbReference type="GO" id="GO:0046872">
    <property type="term" value="F:metal ion binding"/>
    <property type="evidence" value="ECO:0007669"/>
    <property type="project" value="UniProtKB-KW"/>
</dbReference>
<dbReference type="InterPro" id="IPR005591">
    <property type="entry name" value="NapB"/>
</dbReference>
<keyword evidence="8" id="KW-0574">Periplasm</keyword>
<gene>
    <name evidence="14" type="primary">napB</name>
    <name evidence="14" type="ORF">ABIV_2620</name>
    <name evidence="15" type="ORF">CRV05_08750</name>
</gene>
<dbReference type="InterPro" id="IPR036280">
    <property type="entry name" value="Multihaem_cyt_sf"/>
</dbReference>
<evidence type="ECO:0000256" key="11">
    <source>
        <dbReference type="ARBA" id="ARBA00031832"/>
    </source>
</evidence>
<evidence type="ECO:0000313" key="15">
    <source>
        <dbReference type="EMBL" id="RXK09809.1"/>
    </source>
</evidence>
<evidence type="ECO:0000256" key="4">
    <source>
        <dbReference type="ARBA" id="ARBA00022448"/>
    </source>
</evidence>
<keyword evidence="7 13" id="KW-0732">Signal</keyword>
<dbReference type="KEGG" id="hbv:ABIV_2620"/>
<evidence type="ECO:0000256" key="9">
    <source>
        <dbReference type="ARBA" id="ARBA00022982"/>
    </source>
</evidence>
<keyword evidence="4" id="KW-0813">Transport</keyword>
<keyword evidence="10" id="KW-0408">Iron</keyword>
<dbReference type="AlphaFoldDB" id="A0AAX2A8I2"/>
<evidence type="ECO:0000256" key="3">
    <source>
        <dbReference type="ARBA" id="ARBA00013773"/>
    </source>
</evidence>
<evidence type="ECO:0000256" key="8">
    <source>
        <dbReference type="ARBA" id="ARBA00022764"/>
    </source>
</evidence>
<dbReference type="GO" id="GO:0009061">
    <property type="term" value="P:anaerobic respiration"/>
    <property type="evidence" value="ECO:0007669"/>
    <property type="project" value="InterPro"/>
</dbReference>
<organism evidence="15 17">
    <name type="scientific">Halarcobacter bivalviorum</name>
    <dbReference type="NCBI Taxonomy" id="663364"/>
    <lineage>
        <taxon>Bacteria</taxon>
        <taxon>Pseudomonadati</taxon>
        <taxon>Campylobacterota</taxon>
        <taxon>Epsilonproteobacteria</taxon>
        <taxon>Campylobacterales</taxon>
        <taxon>Arcobacteraceae</taxon>
        <taxon>Halarcobacter</taxon>
    </lineage>
</organism>
<evidence type="ECO:0000256" key="12">
    <source>
        <dbReference type="SAM" id="MobiDB-lite"/>
    </source>
</evidence>
<dbReference type="RefSeq" id="WP_114840364.1">
    <property type="nucleotide sequence ID" value="NZ_CP031217.1"/>
</dbReference>
<dbReference type="Gene3D" id="1.10.1130.10">
    <property type="entry name" value="Flavocytochrome C3, Chain A"/>
    <property type="match status" value="1"/>
</dbReference>
<dbReference type="EMBL" id="CP031217">
    <property type="protein sequence ID" value="AXH13586.1"/>
    <property type="molecule type" value="Genomic_DNA"/>
</dbReference>
<dbReference type="GO" id="GO:0016491">
    <property type="term" value="F:oxidoreductase activity"/>
    <property type="evidence" value="ECO:0007669"/>
    <property type="project" value="UniProtKB-KW"/>
</dbReference>
<dbReference type="Pfam" id="PF03892">
    <property type="entry name" value="NapB"/>
    <property type="match status" value="2"/>
</dbReference>
<dbReference type="EMBL" id="PDKM01000004">
    <property type="protein sequence ID" value="RXK09809.1"/>
    <property type="molecule type" value="Genomic_DNA"/>
</dbReference>
<keyword evidence="14" id="KW-0560">Oxidoreductase</keyword>
<dbReference type="Proteomes" id="UP000289193">
    <property type="component" value="Unassembled WGS sequence"/>
</dbReference>
<keyword evidence="9" id="KW-0249">Electron transport</keyword>
<evidence type="ECO:0000256" key="7">
    <source>
        <dbReference type="ARBA" id="ARBA00022729"/>
    </source>
</evidence>
<reference evidence="15 17" key="1">
    <citation type="submission" date="2017-10" db="EMBL/GenBank/DDBJ databases">
        <title>Genomics of the genus Arcobacter.</title>
        <authorList>
            <person name="Perez-Cataluna A."/>
            <person name="Figueras M.J."/>
        </authorList>
    </citation>
    <scope>NUCLEOTIDE SEQUENCE [LARGE SCALE GENOMIC DNA]</scope>
    <source>
        <strain evidence="15 17">CECT 7835</strain>
    </source>
</reference>
<dbReference type="Proteomes" id="UP000253850">
    <property type="component" value="Chromosome"/>
</dbReference>
<keyword evidence="6" id="KW-0479">Metal-binding</keyword>
<proteinExistence type="inferred from homology"/>